<sequence>MPDFYYQIKGRRPPEFEGDSPWAWPPVFSGLVSAADRKAAKAMIDEEYGRTFPLRVLRADVEQHEYLLHIQEVDPSNDYILRRFRDSVCKECGSTFRLIDKYNDHHADHKGPDYCSQRCAADGKAREVQEFRLTHEGKLPAVIYQIRQRSTGRVYVGQTTQPFTLRWWQHMTNQTGCKFHEAMRSSPVTDWEYSVLEVIEFPKGCSTADYLTDRESYWIAKLNSIEAGFNTARPSAVDRHSVQGDACIEAVA</sequence>
<evidence type="ECO:0000259" key="1">
    <source>
        <dbReference type="PROSITE" id="PS00028"/>
    </source>
</evidence>
<dbReference type="InterPro" id="IPR013087">
    <property type="entry name" value="Znf_C2H2_type"/>
</dbReference>
<dbReference type="Proteomes" id="UP001161139">
    <property type="component" value="Unassembled WGS sequence"/>
</dbReference>
<dbReference type="RefSeq" id="WP_279648992.1">
    <property type="nucleotide sequence ID" value="NZ_JAOCDG010000003.1"/>
</dbReference>
<dbReference type="SMART" id="SM00465">
    <property type="entry name" value="GIYc"/>
    <property type="match status" value="1"/>
</dbReference>
<feature type="domain" description="C2H2-type" evidence="1">
    <location>
        <begin position="89"/>
        <end position="109"/>
    </location>
</feature>
<dbReference type="Pfam" id="PF01541">
    <property type="entry name" value="GIY-YIG"/>
    <property type="match status" value="1"/>
</dbReference>
<dbReference type="InterPro" id="IPR035901">
    <property type="entry name" value="GIY-YIG_endonuc_sf"/>
</dbReference>
<reference evidence="2" key="1">
    <citation type="submission" date="2022-09" db="EMBL/GenBank/DDBJ databases">
        <title>Intensive care unit water sources are persistently colonized with multi-drug resistant bacteria and are the site of extensive horizontal gene transfer of antibiotic resistance genes.</title>
        <authorList>
            <person name="Diorio-Toth L."/>
        </authorList>
    </citation>
    <scope>NUCLEOTIDE SEQUENCE</scope>
    <source>
        <strain evidence="2">GD03864</strain>
    </source>
</reference>
<gene>
    <name evidence="2" type="ORF">N5D09_02870</name>
</gene>
<dbReference type="CDD" id="cd10443">
    <property type="entry name" value="GIY-YIG_HE_Tlr8p_PBC-V_like"/>
    <property type="match status" value="1"/>
</dbReference>
<dbReference type="SUPFAM" id="SSF82771">
    <property type="entry name" value="GIY-YIG endonuclease"/>
    <property type="match status" value="1"/>
</dbReference>
<dbReference type="EMBL" id="JAOCDG010000003">
    <property type="protein sequence ID" value="MDH0687029.1"/>
    <property type="molecule type" value="Genomic_DNA"/>
</dbReference>
<comment type="caution">
    <text evidence="2">The sequence shown here is derived from an EMBL/GenBank/DDBJ whole genome shotgun (WGS) entry which is preliminary data.</text>
</comment>
<proteinExistence type="predicted"/>
<dbReference type="InterPro" id="IPR000305">
    <property type="entry name" value="GIY-YIG_endonuc"/>
</dbReference>
<dbReference type="Gene3D" id="3.40.1440.10">
    <property type="entry name" value="GIY-YIG endonuclease"/>
    <property type="match status" value="1"/>
</dbReference>
<dbReference type="AlphaFoldDB" id="A0ABD4XVZ2"/>
<organism evidence="2 3">
    <name type="scientific">Stutzerimonas stutzeri</name>
    <name type="common">Pseudomonas stutzeri</name>
    <dbReference type="NCBI Taxonomy" id="316"/>
    <lineage>
        <taxon>Bacteria</taxon>
        <taxon>Pseudomonadati</taxon>
        <taxon>Pseudomonadota</taxon>
        <taxon>Gammaproteobacteria</taxon>
        <taxon>Pseudomonadales</taxon>
        <taxon>Pseudomonadaceae</taxon>
        <taxon>Stutzerimonas</taxon>
    </lineage>
</organism>
<accession>A0ABD4XVZ2</accession>
<evidence type="ECO:0000313" key="2">
    <source>
        <dbReference type="EMBL" id="MDH0687029.1"/>
    </source>
</evidence>
<dbReference type="PROSITE" id="PS00028">
    <property type="entry name" value="ZINC_FINGER_C2H2_1"/>
    <property type="match status" value="1"/>
</dbReference>
<protein>
    <submittedName>
        <fullName evidence="2">GIY-YIG nuclease family protein</fullName>
    </submittedName>
</protein>
<evidence type="ECO:0000313" key="3">
    <source>
        <dbReference type="Proteomes" id="UP001161139"/>
    </source>
</evidence>
<name>A0ABD4XVZ2_STUST</name>